<protein>
    <submittedName>
        <fullName evidence="3">Very-long-chain 3-oxoacyl-CoA synthase</fullName>
    </submittedName>
</protein>
<evidence type="ECO:0000313" key="3">
    <source>
        <dbReference type="WBParaSite" id="Hba_10534"/>
    </source>
</evidence>
<keyword evidence="1" id="KW-1133">Transmembrane helix</keyword>
<feature type="transmembrane region" description="Helical" evidence="1">
    <location>
        <begin position="33"/>
        <end position="50"/>
    </location>
</feature>
<proteinExistence type="predicted"/>
<keyword evidence="1" id="KW-0812">Transmembrane</keyword>
<reference evidence="3" key="1">
    <citation type="submission" date="2016-11" db="UniProtKB">
        <authorList>
            <consortium name="WormBaseParasite"/>
        </authorList>
    </citation>
    <scope>IDENTIFICATION</scope>
</reference>
<evidence type="ECO:0000313" key="2">
    <source>
        <dbReference type="Proteomes" id="UP000095283"/>
    </source>
</evidence>
<accession>A0A1I7WZC6</accession>
<evidence type="ECO:0000256" key="1">
    <source>
        <dbReference type="SAM" id="Phobius"/>
    </source>
</evidence>
<organism evidence="2 3">
    <name type="scientific">Heterorhabditis bacteriophora</name>
    <name type="common">Entomopathogenic nematode worm</name>
    <dbReference type="NCBI Taxonomy" id="37862"/>
    <lineage>
        <taxon>Eukaryota</taxon>
        <taxon>Metazoa</taxon>
        <taxon>Ecdysozoa</taxon>
        <taxon>Nematoda</taxon>
        <taxon>Chromadorea</taxon>
        <taxon>Rhabditida</taxon>
        <taxon>Rhabditina</taxon>
        <taxon>Rhabditomorpha</taxon>
        <taxon>Strongyloidea</taxon>
        <taxon>Heterorhabditidae</taxon>
        <taxon>Heterorhabditis</taxon>
    </lineage>
</organism>
<dbReference type="Proteomes" id="UP000095283">
    <property type="component" value="Unplaced"/>
</dbReference>
<name>A0A1I7WZC6_HETBA</name>
<sequence>MTSDIYGCFLRPLVATLKKLPIVPAISCRLDTFYFHFLHYGFLLIIQLLLKKEIKQHTQIFTMAQSKRFVTFIGYLLILGLNILVFWKRNPF</sequence>
<dbReference type="WBParaSite" id="Hba_10534">
    <property type="protein sequence ID" value="Hba_10534"/>
    <property type="gene ID" value="Hba_10534"/>
</dbReference>
<feature type="transmembrane region" description="Helical" evidence="1">
    <location>
        <begin position="70"/>
        <end position="87"/>
    </location>
</feature>
<dbReference type="AlphaFoldDB" id="A0A1I7WZC6"/>
<keyword evidence="2" id="KW-1185">Reference proteome</keyword>
<keyword evidence="1" id="KW-0472">Membrane</keyword>